<dbReference type="CDD" id="cd01336">
    <property type="entry name" value="MDH_cytoplasmic_cytosolic"/>
    <property type="match status" value="1"/>
</dbReference>
<dbReference type="SUPFAM" id="SSF51735">
    <property type="entry name" value="NAD(P)-binding Rossmann-fold domains"/>
    <property type="match status" value="1"/>
</dbReference>
<dbReference type="Gene3D" id="3.40.50.720">
    <property type="entry name" value="NAD(P)-binding Rossmann-like Domain"/>
    <property type="match status" value="1"/>
</dbReference>
<dbReference type="SMR" id="A0A178UAN5"/>
<reference evidence="17" key="2">
    <citation type="journal article" date="2017" name="Plant J.">
        <title>Araport11: a complete reannotation of the Arabidopsis thaliana reference genome.</title>
        <authorList>
            <person name="Cheng C.Y."/>
            <person name="Krishnakumar V."/>
            <person name="Chan A.P."/>
            <person name="Thibaud-Nissen F."/>
            <person name="Schobel S."/>
            <person name="Town C.D."/>
        </authorList>
    </citation>
    <scope>GENOME REANNOTATION</scope>
    <source>
        <strain evidence="17">cv. Columbia</strain>
    </source>
</reference>
<evidence type="ECO:0000256" key="11">
    <source>
        <dbReference type="RuleBase" id="RU003405"/>
    </source>
</evidence>
<feature type="binding site" evidence="8">
    <location>
        <position position="138"/>
    </location>
    <ligand>
        <name>substrate</name>
    </ligand>
</feature>
<keyword evidence="12" id="KW-0472">Membrane</keyword>
<dbReference type="ExpressionAtlas" id="A0A178UAN5">
    <property type="expression patterns" value="baseline and differential"/>
</dbReference>
<dbReference type="Proteomes" id="UP000006548">
    <property type="component" value="Chromosome 5"/>
</dbReference>
<accession>A0A178UAN5</accession>
<evidence type="ECO:0000259" key="14">
    <source>
        <dbReference type="Pfam" id="PF02866"/>
    </source>
</evidence>
<feature type="binding site" evidence="9">
    <location>
        <begin position="51"/>
        <end position="57"/>
    </location>
    <ligand>
        <name>NAD(+)</name>
        <dbReference type="ChEBI" id="CHEBI:57540"/>
    </ligand>
</feature>
<feature type="active site" description="Proton acceptor" evidence="7">
    <location>
        <position position="227"/>
    </location>
</feature>
<dbReference type="KEGG" id="ath:AT5G56720"/>
<dbReference type="GO" id="GO:0006108">
    <property type="term" value="P:malate metabolic process"/>
    <property type="evidence" value="ECO:0007669"/>
    <property type="project" value="InterPro"/>
</dbReference>
<dbReference type="InterPro" id="IPR015955">
    <property type="entry name" value="Lactate_DH/Glyco_Ohase_4_C"/>
</dbReference>
<sequence>MEFVGEEINYTFVIQKVLVLLFCVGLSWKMIIYMCNLLNIEKDPIRVLITGAAGNIGYAIAPMIARGIMLGPDQPMILHLLDIEPASSSLEAVKMELQDSAFPLLKGVIATTNVVEACKDVNIVIMIGGFPRIAGMERKDVMSKNVVIYKAQASALERYASDDCKVLVVANPANTNALILKEFAPSIPEENITCLTRLDHNRALAQLADKLSVPVSSVKNVIVWGNHSSTQYPDTNHATVSTKTGDRPLKELVTDHNWLKNEFIVEVQQRGAAVLRARKQSSAFSAAGAACDHIRDWFLGTPKGTWVSMGVCSDGSYGIPPGLVYSFPVICEKGSWKIVQGLSIDEFSREKMDDSARELAEEKDLAYSCLNV</sequence>
<evidence type="ECO:0000256" key="3">
    <source>
        <dbReference type="ARBA" id="ARBA00022532"/>
    </source>
</evidence>
<keyword evidence="5 9" id="KW-0520">NAD</keyword>
<dbReference type="AlphaFoldDB" id="A0A178UAN5"/>
<dbReference type="EMBL" id="CP002688">
    <property type="protein sequence ID" value="AED96800.2"/>
    <property type="molecule type" value="Genomic_DNA"/>
</dbReference>
<evidence type="ECO:0000256" key="4">
    <source>
        <dbReference type="ARBA" id="ARBA00023002"/>
    </source>
</evidence>
<feature type="binding site" evidence="9">
    <location>
        <position position="145"/>
    </location>
    <ligand>
        <name>NAD(+)</name>
        <dbReference type="ChEBI" id="CHEBI:57540"/>
    </ligand>
</feature>
<dbReference type="NCBIfam" id="NF003916">
    <property type="entry name" value="PRK05442.1"/>
    <property type="match status" value="1"/>
</dbReference>
<dbReference type="NCBIfam" id="TIGR01759">
    <property type="entry name" value="MalateDH-SF1"/>
    <property type="match status" value="1"/>
</dbReference>
<dbReference type="FunFam" id="3.40.50.720:FF:000010">
    <property type="entry name" value="Malate dehydrogenase"/>
    <property type="match status" value="1"/>
</dbReference>
<evidence type="ECO:0000313" key="16">
    <source>
        <dbReference type="EMBL" id="AED96800.2"/>
    </source>
</evidence>
<evidence type="ECO:0000256" key="1">
    <source>
        <dbReference type="ARBA" id="ARBA00009613"/>
    </source>
</evidence>
<accession>A0A2H1ZE98</accession>
<keyword evidence="12" id="KW-0812">Transmembrane</keyword>
<evidence type="ECO:0007829" key="19">
    <source>
        <dbReference type="PeptideAtlas" id="A0A178UAN5"/>
    </source>
</evidence>
<evidence type="ECO:0000313" key="17">
    <source>
        <dbReference type="Proteomes" id="UP000006548"/>
    </source>
</evidence>
<dbReference type="PROSITE" id="PS00068">
    <property type="entry name" value="MDH"/>
    <property type="match status" value="1"/>
</dbReference>
<dbReference type="PANTHER" id="PTHR23382">
    <property type="entry name" value="MALATE DEHYDROGENASE"/>
    <property type="match status" value="1"/>
</dbReference>
<reference evidence="16 17" key="1">
    <citation type="journal article" date="2000" name="Nature">
        <title>Sequence and analysis of chromosome 5 of the plant Arabidopsis thaliana.</title>
        <authorList>
            <consortium name="Kazusa DNA Research Institute"/>
            <consortium name="Cold Spring Harbor and Washington University in St Louis Sequencing Consortium"/>
            <consortium name="European Union Arabidopsis Genome Sequencing Consortium"/>
            <person name="Tabata S."/>
            <person name="Kaneko T."/>
            <person name="Nakamura Y."/>
            <person name="Kotani H."/>
            <person name="Kato T."/>
            <person name="Asamizu E."/>
            <person name="Miyajima N."/>
            <person name="Sasamoto S."/>
            <person name="Kimura T."/>
            <person name="Hosouchi T."/>
            <person name="Kawashima K."/>
            <person name="Kohara M."/>
            <person name="Matsumoto M."/>
            <person name="Matsuno A."/>
            <person name="Muraki A."/>
            <person name="Nakayama S."/>
            <person name="Nakazaki N."/>
            <person name="Naruo K."/>
            <person name="Okumura S."/>
            <person name="Shinpo S."/>
            <person name="Takeuchi C."/>
            <person name="Wada T."/>
            <person name="Watanabe A."/>
            <person name="Yamada M."/>
            <person name="Yasuda M."/>
            <person name="Sato S."/>
            <person name="de la Bastide M."/>
            <person name="Huang E."/>
            <person name="Spiegel L."/>
            <person name="Gnoj L."/>
            <person name="O'Shaughnessy A."/>
            <person name="Preston R."/>
            <person name="Habermann K."/>
            <person name="Murray J."/>
            <person name="Johnson D."/>
            <person name="Rohlfing T."/>
            <person name="Nelson J."/>
            <person name="Stoneking T."/>
            <person name="Pepin K."/>
            <person name="Spieth J."/>
            <person name="Sekhon M."/>
            <person name="Armstrong J."/>
            <person name="Becker M."/>
            <person name="Belter E."/>
            <person name="Cordum H."/>
            <person name="Cordes M."/>
            <person name="Courtney L."/>
            <person name="Courtney W."/>
            <person name="Dante M."/>
            <person name="Du H."/>
            <person name="Edwards J."/>
            <person name="Fryman J."/>
            <person name="Haakensen B."/>
            <person name="Lamar E."/>
            <person name="Latreille P."/>
            <person name="Leonard S."/>
            <person name="Meyer R."/>
            <person name="Mulvaney E."/>
            <person name="Ozersky P."/>
            <person name="Riley A."/>
            <person name="Strowmatt C."/>
            <person name="Wagner-McPherson C."/>
            <person name="Wollam A."/>
            <person name="Yoakum M."/>
            <person name="Bell M."/>
            <person name="Dedhia N."/>
            <person name="Parnell L."/>
            <person name="Shah R."/>
            <person name="Rodriguez M."/>
            <person name="See L.H."/>
            <person name="Vil D."/>
            <person name="Baker J."/>
            <person name="Kirchoff K."/>
            <person name="Toth K."/>
            <person name="King L."/>
            <person name="Bahret A."/>
            <person name="Miller B."/>
            <person name="Marra M."/>
            <person name="Martienssen R."/>
            <person name="McCombie W.R."/>
            <person name="Wilson R.K."/>
            <person name="Murphy G."/>
            <person name="Bancroft I."/>
            <person name="Volckaert G."/>
            <person name="Wambutt R."/>
            <person name="Dusterhoft A."/>
            <person name="Stiekema W."/>
            <person name="Pohl T."/>
            <person name="Entian K.D."/>
            <person name="Terryn N."/>
            <person name="Hartley N."/>
            <person name="Bent E."/>
            <person name="Johnson S."/>
            <person name="Langham S.A."/>
            <person name="McCullagh B."/>
            <person name="Robben J."/>
            <person name="Grymonprez B."/>
            <person name="Zimmermann W."/>
            <person name="Ramsperger U."/>
            <person name="Wedler H."/>
            <person name="Balke K."/>
            <person name="Wedler E."/>
            <person name="Peters S."/>
            <person name="van Staveren M."/>
            <person name="Dirkse W."/>
            <person name="Mooijman P."/>
            <person name="Lankhorst R.K."/>
            <person name="Weitzenegger T."/>
            <person name="Bothe G."/>
            <person name="Rose M."/>
            <person name="Hauf J."/>
            <person name="Berneiser S."/>
            <person name="Hempel S."/>
            <person name="Feldpausch M."/>
            <person name="Lamberth S."/>
            <person name="Villarroel R."/>
            <person name="Gielen J."/>
            <person name="Ardiles W."/>
            <person name="Bents O."/>
            <person name="Lemcke K."/>
            <person name="Kolesov G."/>
            <person name="Mayer K."/>
            <person name="Rudd S."/>
            <person name="Schoof H."/>
            <person name="Schueller C."/>
            <person name="Zaccaria P."/>
            <person name="Mewes H.W."/>
            <person name="Bevan M."/>
            <person name="Fransz P."/>
        </authorList>
    </citation>
    <scope>NUCLEOTIDE SEQUENCE [LARGE SCALE GENOMIC DNA]</scope>
    <source>
        <strain evidence="17">cv. Columbia</strain>
    </source>
</reference>
<keyword evidence="3 11" id="KW-0816">Tricarboxylic acid cycle</keyword>
<feature type="domain" description="Lactate/malate dehydrogenase N-terminal" evidence="13">
    <location>
        <begin position="46"/>
        <end position="192"/>
    </location>
</feature>
<evidence type="ECO:0000256" key="6">
    <source>
        <dbReference type="ARBA" id="ARBA00048313"/>
    </source>
</evidence>
<dbReference type="GeneID" id="835773"/>
<feature type="transmembrane region" description="Helical" evidence="12">
    <location>
        <begin position="12"/>
        <end position="35"/>
    </location>
</feature>
<organism evidence="16 17">
    <name type="scientific">Arabidopsis thaliana</name>
    <name type="common">Mouse-ear cress</name>
    <dbReference type="NCBI Taxonomy" id="3702"/>
    <lineage>
        <taxon>Eukaryota</taxon>
        <taxon>Viridiplantae</taxon>
        <taxon>Streptophyta</taxon>
        <taxon>Embryophyta</taxon>
        <taxon>Tracheophyta</taxon>
        <taxon>Spermatophyta</taxon>
        <taxon>Magnoliopsida</taxon>
        <taxon>eudicotyledons</taxon>
        <taxon>Gunneridae</taxon>
        <taxon>Pentapetalae</taxon>
        <taxon>rosids</taxon>
        <taxon>malvids</taxon>
        <taxon>Brassicales</taxon>
        <taxon>Brassicaceae</taxon>
        <taxon>Camelineae</taxon>
        <taxon>Arabidopsis</taxon>
    </lineage>
</organism>
<evidence type="ECO:0000313" key="15">
    <source>
        <dbReference type="Araport" id="AT5G56720"/>
    </source>
</evidence>
<dbReference type="EC" id="1.1.1.37" evidence="2 11"/>
<dbReference type="RefSeq" id="NP_200483.2">
    <property type="nucleotide sequence ID" value="NM_125055.2"/>
</dbReference>
<keyword evidence="12" id="KW-1133">Transmembrane helix</keyword>
<dbReference type="InterPro" id="IPR001236">
    <property type="entry name" value="Lactate/malate_DH_N"/>
</dbReference>
<evidence type="ECO:0000313" key="18">
    <source>
        <dbReference type="TAIR" id="AT5G56720"/>
    </source>
</evidence>
<dbReference type="InterPro" id="IPR001557">
    <property type="entry name" value="L-lactate/malate_DH"/>
</dbReference>
<feature type="binding site" evidence="8">
    <location>
        <position position="171"/>
    </location>
    <ligand>
        <name>substrate</name>
    </ligand>
</feature>
<feature type="binding site" evidence="8">
    <location>
        <position position="202"/>
    </location>
    <ligand>
        <name>substrate</name>
    </ligand>
</feature>
<evidence type="ECO:0007829" key="20">
    <source>
        <dbReference type="ProteomicsDB" id="A0A178UAN5"/>
    </source>
</evidence>
<dbReference type="Araport" id="AT5G56720"/>
<evidence type="ECO:0000256" key="7">
    <source>
        <dbReference type="PIRSR" id="PIRSR000102-1"/>
    </source>
</evidence>
<comment type="catalytic activity">
    <reaction evidence="6 11">
        <text>(S)-malate + NAD(+) = oxaloacetate + NADH + H(+)</text>
        <dbReference type="Rhea" id="RHEA:21432"/>
        <dbReference type="ChEBI" id="CHEBI:15378"/>
        <dbReference type="ChEBI" id="CHEBI:15589"/>
        <dbReference type="ChEBI" id="CHEBI:16452"/>
        <dbReference type="ChEBI" id="CHEBI:57540"/>
        <dbReference type="ChEBI" id="CHEBI:57945"/>
        <dbReference type="EC" id="1.1.1.37"/>
    </reaction>
</comment>
<name>A0A178UAN5_ARATH</name>
<comment type="similarity">
    <text evidence="1">Belongs to the LDH/MDH superfamily. MDH type 2 family.</text>
</comment>
<feature type="binding site" evidence="9">
    <location>
        <begin position="169"/>
        <end position="171"/>
    </location>
    <ligand>
        <name>NAD(+)</name>
        <dbReference type="ChEBI" id="CHEBI:57540"/>
    </ligand>
</feature>
<feature type="transmembrane region" description="Helical" evidence="12">
    <location>
        <begin position="47"/>
        <end position="69"/>
    </location>
</feature>
<evidence type="ECO:0000256" key="5">
    <source>
        <dbReference type="ARBA" id="ARBA00023027"/>
    </source>
</evidence>
<dbReference type="InterPro" id="IPR001252">
    <property type="entry name" value="Malate_DH_AS"/>
</dbReference>
<feature type="domain" description="Lactate/malate dehydrogenase C-terminal" evidence="14">
    <location>
        <begin position="196"/>
        <end position="365"/>
    </location>
</feature>
<feature type="binding site" evidence="8">
    <location>
        <position position="132"/>
    </location>
    <ligand>
        <name>substrate</name>
    </ligand>
</feature>
<dbReference type="GO" id="GO:0006099">
    <property type="term" value="P:tricarboxylic acid cycle"/>
    <property type="evidence" value="ECO:0007669"/>
    <property type="project" value="UniProtKB-KW"/>
</dbReference>
<feature type="binding site" evidence="9">
    <location>
        <position position="82"/>
    </location>
    <ligand>
        <name>NAD(+)</name>
        <dbReference type="ChEBI" id="CHEBI:57540"/>
    </ligand>
</feature>
<dbReference type="FunFam" id="3.90.110.10:FF:000002">
    <property type="entry name" value="Malate dehydrogenase"/>
    <property type="match status" value="1"/>
</dbReference>
<protein>
    <recommendedName>
        <fullName evidence="2 11">Malate dehydrogenase</fullName>
        <ecNumber evidence="2 11">1.1.1.37</ecNumber>
    </recommendedName>
</protein>
<evidence type="ECO:0000256" key="8">
    <source>
        <dbReference type="PIRSR" id="PIRSR000102-2"/>
    </source>
</evidence>
<evidence type="ECO:0000256" key="9">
    <source>
        <dbReference type="PIRSR" id="PIRSR000102-3"/>
    </source>
</evidence>
<dbReference type="Pfam" id="PF00056">
    <property type="entry name" value="Ldh_1_N"/>
    <property type="match status" value="1"/>
</dbReference>
<evidence type="ECO:0000259" key="13">
    <source>
        <dbReference type="Pfam" id="PF00056"/>
    </source>
</evidence>
<keyword evidence="4 10" id="KW-0560">Oxidoreductase</keyword>
<dbReference type="SUPFAM" id="SSF56327">
    <property type="entry name" value="LDH C-terminal domain-like"/>
    <property type="match status" value="1"/>
</dbReference>
<dbReference type="NCBIfam" id="TIGR01758">
    <property type="entry name" value="MDH_euk_cyt"/>
    <property type="match status" value="1"/>
</dbReference>
<evidence type="ECO:0000256" key="2">
    <source>
        <dbReference type="ARBA" id="ARBA00012995"/>
    </source>
</evidence>
<dbReference type="InterPro" id="IPR036291">
    <property type="entry name" value="NAD(P)-bd_dom_sf"/>
</dbReference>
<gene>
    <name evidence="18" type="primary">C-NAD-MDH3</name>
    <name evidence="16" type="synonym">c-NAD-MDH3</name>
    <name evidence="16" type="synonym">MIK19.17</name>
    <name evidence="16" type="synonym">MIK19_17</name>
    <name evidence="15 16" type="ordered locus">At5g56720</name>
</gene>
<evidence type="ECO:0000256" key="10">
    <source>
        <dbReference type="RuleBase" id="RU003369"/>
    </source>
</evidence>
<dbReference type="InterPro" id="IPR010945">
    <property type="entry name" value="Malate_DH_type2"/>
</dbReference>
<dbReference type="OMA" id="IYMCNLL"/>
<dbReference type="TAIR" id="AT5G56720">
    <property type="gene designation" value="C-NAD-MDH3"/>
</dbReference>
<dbReference type="Gene3D" id="3.90.110.10">
    <property type="entry name" value="Lactate dehydrogenase/glycoside hydrolase, family 4, C-terminal"/>
    <property type="match status" value="1"/>
</dbReference>
<dbReference type="Pfam" id="PF02866">
    <property type="entry name" value="Ldh_1_C"/>
    <property type="match status" value="1"/>
</dbReference>
<proteinExistence type="evidence at protein level"/>
<keyword evidence="17" id="KW-1185">Reference proteome</keyword>
<dbReference type="PIRSF" id="PIRSF000102">
    <property type="entry name" value="Lac_mal_DH"/>
    <property type="match status" value="1"/>
</dbReference>
<dbReference type="GO" id="GO:0030060">
    <property type="term" value="F:L-malate dehydrogenase (NAD+) activity"/>
    <property type="evidence" value="ECO:0007669"/>
    <property type="project" value="UniProtKB-EC"/>
</dbReference>
<dbReference type="InterPro" id="IPR022383">
    <property type="entry name" value="Lactate/malate_DH_C"/>
</dbReference>
<evidence type="ECO:0000256" key="12">
    <source>
        <dbReference type="SAM" id="Phobius"/>
    </source>
</evidence>
<keyword evidence="19 20" id="KW-1267">Proteomics identification</keyword>
<dbReference type="InterPro" id="IPR011274">
    <property type="entry name" value="Malate_DH_NAD-dep_euk"/>
</dbReference>